<dbReference type="GO" id="GO:0003688">
    <property type="term" value="F:DNA replication origin binding"/>
    <property type="evidence" value="ECO:0007669"/>
    <property type="project" value="TreeGrafter"/>
</dbReference>
<dbReference type="Gene3D" id="3.40.50.300">
    <property type="entry name" value="P-loop containing nucleotide triphosphate hydrolases"/>
    <property type="match status" value="1"/>
</dbReference>
<name>X1L3D7_9ZZZZ</name>
<dbReference type="CDD" id="cd00009">
    <property type="entry name" value="AAA"/>
    <property type="match status" value="1"/>
</dbReference>
<comment type="caution">
    <text evidence="3">The sequence shown here is derived from an EMBL/GenBank/DDBJ whole genome shotgun (WGS) entry which is preliminary data.</text>
</comment>
<dbReference type="AlphaFoldDB" id="X1L3D7"/>
<dbReference type="Pfam" id="PF11638">
    <property type="entry name" value="DnaA_N"/>
    <property type="match status" value="1"/>
</dbReference>
<feature type="non-terminal residue" evidence="3">
    <location>
        <position position="246"/>
    </location>
</feature>
<organism evidence="3">
    <name type="scientific">marine sediment metagenome</name>
    <dbReference type="NCBI Taxonomy" id="412755"/>
    <lineage>
        <taxon>unclassified sequences</taxon>
        <taxon>metagenomes</taxon>
        <taxon>ecological metagenomes</taxon>
    </lineage>
</organism>
<dbReference type="InterPro" id="IPR024633">
    <property type="entry name" value="DnaA_N_dom"/>
</dbReference>
<evidence type="ECO:0000313" key="3">
    <source>
        <dbReference type="EMBL" id="GAI13862.1"/>
    </source>
</evidence>
<gene>
    <name evidence="3" type="ORF">S06H3_18274</name>
</gene>
<dbReference type="InterPro" id="IPR013317">
    <property type="entry name" value="DnaA_dom"/>
</dbReference>
<feature type="domain" description="DnaA N-terminal" evidence="2">
    <location>
        <begin position="15"/>
        <end position="74"/>
    </location>
</feature>
<accession>X1L3D7</accession>
<proteinExistence type="predicted"/>
<dbReference type="Pfam" id="PF00308">
    <property type="entry name" value="Bac_DnaA"/>
    <property type="match status" value="1"/>
</dbReference>
<dbReference type="InterPro" id="IPR038454">
    <property type="entry name" value="DnaA_N_sf"/>
</dbReference>
<dbReference type="GO" id="GO:0006270">
    <property type="term" value="P:DNA replication initiation"/>
    <property type="evidence" value="ECO:0007669"/>
    <property type="project" value="TreeGrafter"/>
</dbReference>
<protein>
    <submittedName>
        <fullName evidence="3">Uncharacterized protein</fullName>
    </submittedName>
</protein>
<dbReference type="InterPro" id="IPR020591">
    <property type="entry name" value="Chromosome_initiator_DnaA-like"/>
</dbReference>
<feature type="domain" description="Chromosomal replication initiator protein DnaA ATPAse" evidence="1">
    <location>
        <begin position="119"/>
        <end position="246"/>
    </location>
</feature>
<evidence type="ECO:0000259" key="1">
    <source>
        <dbReference type="Pfam" id="PF00308"/>
    </source>
</evidence>
<dbReference type="InterPro" id="IPR027417">
    <property type="entry name" value="P-loop_NTPase"/>
</dbReference>
<sequence length="246" mass="28244">MRSVKQMLVKESAKEIWEAVLGELQLQLTRTNYDTWLRDTVGLGYQENRFVVGVPSPFAIEWLEKRLSSLIKKTLIGIIGDEVNVRFQIQEQSPTARSKGNNKSLASTNYRKTGSNNFNPKYTFDSFIVGNCNRLAHAAALGVAEKPGHVYNPLFIYGGVGLGKTHLLHAIGRFVYQTRLRVLYVSTEQFTNEFIKAIRERKTEEFRQKYRSVDVLLIDDIHFIIGKEQTQEGFFHTFNDLHNANR</sequence>
<evidence type="ECO:0000259" key="2">
    <source>
        <dbReference type="Pfam" id="PF11638"/>
    </source>
</evidence>
<dbReference type="PANTHER" id="PTHR30050">
    <property type="entry name" value="CHROMOSOMAL REPLICATION INITIATOR PROTEIN DNAA"/>
    <property type="match status" value="1"/>
</dbReference>
<dbReference type="PANTHER" id="PTHR30050:SF2">
    <property type="entry name" value="CHROMOSOMAL REPLICATION INITIATOR PROTEIN DNAA"/>
    <property type="match status" value="1"/>
</dbReference>
<dbReference type="SUPFAM" id="SSF52540">
    <property type="entry name" value="P-loop containing nucleoside triphosphate hydrolases"/>
    <property type="match status" value="1"/>
</dbReference>
<dbReference type="PRINTS" id="PR00051">
    <property type="entry name" value="DNAA"/>
</dbReference>
<dbReference type="EMBL" id="BARV01009225">
    <property type="protein sequence ID" value="GAI13862.1"/>
    <property type="molecule type" value="Genomic_DNA"/>
</dbReference>
<dbReference type="Gene3D" id="3.30.300.180">
    <property type="match status" value="1"/>
</dbReference>
<dbReference type="GO" id="GO:0005886">
    <property type="term" value="C:plasma membrane"/>
    <property type="evidence" value="ECO:0007669"/>
    <property type="project" value="TreeGrafter"/>
</dbReference>
<reference evidence="3" key="1">
    <citation type="journal article" date="2014" name="Front. Microbiol.">
        <title>High frequency of phylogenetically diverse reductive dehalogenase-homologous genes in deep subseafloor sedimentary metagenomes.</title>
        <authorList>
            <person name="Kawai M."/>
            <person name="Futagami T."/>
            <person name="Toyoda A."/>
            <person name="Takaki Y."/>
            <person name="Nishi S."/>
            <person name="Hori S."/>
            <person name="Arai W."/>
            <person name="Tsubouchi T."/>
            <person name="Morono Y."/>
            <person name="Uchiyama I."/>
            <person name="Ito T."/>
            <person name="Fujiyama A."/>
            <person name="Inagaki F."/>
            <person name="Takami H."/>
        </authorList>
    </citation>
    <scope>NUCLEOTIDE SEQUENCE</scope>
    <source>
        <strain evidence="3">Expedition CK06-06</strain>
    </source>
</reference>